<comment type="caution">
    <text evidence="1">The sequence shown here is derived from an EMBL/GenBank/DDBJ whole genome shotgun (WGS) entry which is preliminary data.</text>
</comment>
<dbReference type="Proteomes" id="UP000253628">
    <property type="component" value="Unassembled WGS sequence"/>
</dbReference>
<reference evidence="1 2" key="1">
    <citation type="submission" date="2018-06" db="EMBL/GenBank/DDBJ databases">
        <title>Genomic Encyclopedia of Type Strains, Phase IV (KMG-IV): sequencing the most valuable type-strain genomes for metagenomic binning, comparative biology and taxonomic classification.</title>
        <authorList>
            <person name="Goeker M."/>
        </authorList>
    </citation>
    <scope>NUCLEOTIDE SEQUENCE [LARGE SCALE GENOMIC DNA]</scope>
    <source>
        <strain evidence="1 2">DSM 25520</strain>
    </source>
</reference>
<dbReference type="AlphaFoldDB" id="A0A366GY07"/>
<sequence length="99" mass="11052">MKQGLKAIRVDQINTKVIGSHEHDTGTILFHAEAELPGNYHTLCGISLDDDLFEPIEPPIDQKVNCAIRASAFGMPPCVLKPRILFNYADTYFPIRICP</sequence>
<dbReference type="RefSeq" id="WP_113935342.1">
    <property type="nucleotide sequence ID" value="NZ_JACCEU010000023.1"/>
</dbReference>
<evidence type="ECO:0000313" key="1">
    <source>
        <dbReference type="EMBL" id="RBP33625.1"/>
    </source>
</evidence>
<keyword evidence="2" id="KW-1185">Reference proteome</keyword>
<protein>
    <submittedName>
        <fullName evidence="1">Uncharacterized protein</fullName>
    </submittedName>
</protein>
<dbReference type="EMBL" id="QNRQ01000026">
    <property type="protein sequence ID" value="RBP33625.1"/>
    <property type="molecule type" value="Genomic_DNA"/>
</dbReference>
<organism evidence="1 2">
    <name type="scientific">Eoetvoesiella caeni</name>
    <dbReference type="NCBI Taxonomy" id="645616"/>
    <lineage>
        <taxon>Bacteria</taxon>
        <taxon>Pseudomonadati</taxon>
        <taxon>Pseudomonadota</taxon>
        <taxon>Betaproteobacteria</taxon>
        <taxon>Burkholderiales</taxon>
        <taxon>Alcaligenaceae</taxon>
        <taxon>Eoetvoesiella</taxon>
    </lineage>
</organism>
<evidence type="ECO:0000313" key="2">
    <source>
        <dbReference type="Proteomes" id="UP000253628"/>
    </source>
</evidence>
<name>A0A366GY07_9BURK</name>
<gene>
    <name evidence="1" type="ORF">DFR37_12616</name>
</gene>
<accession>A0A366GY07</accession>
<proteinExistence type="predicted"/>